<keyword evidence="5 9" id="KW-0067">ATP-binding</keyword>
<name>A0A8J3Q683_9ACTN</name>
<evidence type="ECO:0000256" key="3">
    <source>
        <dbReference type="ARBA" id="ARBA00012737"/>
    </source>
</evidence>
<dbReference type="SUPFAM" id="SSF52402">
    <property type="entry name" value="Adenine nucleotide alpha hydrolases-like"/>
    <property type="match status" value="1"/>
</dbReference>
<dbReference type="Pfam" id="PF13537">
    <property type="entry name" value="GATase_7"/>
    <property type="match status" value="1"/>
</dbReference>
<evidence type="ECO:0000256" key="9">
    <source>
        <dbReference type="PIRSR" id="PIRSR001589-2"/>
    </source>
</evidence>
<comment type="pathway">
    <text evidence="1">Amino-acid biosynthesis; L-asparagine biosynthesis; L-asparagine from L-aspartate (L-Gln route): step 1/1.</text>
</comment>
<keyword evidence="6" id="KW-0061">Asparagine biosynthesis</keyword>
<feature type="domain" description="Glutamine amidotransferase type-2" evidence="11">
    <location>
        <begin position="5"/>
        <end position="214"/>
    </location>
</feature>
<evidence type="ECO:0000256" key="5">
    <source>
        <dbReference type="ARBA" id="ARBA00022840"/>
    </source>
</evidence>
<evidence type="ECO:0000313" key="12">
    <source>
        <dbReference type="EMBL" id="GIH04042.1"/>
    </source>
</evidence>
<evidence type="ECO:0000256" key="4">
    <source>
        <dbReference type="ARBA" id="ARBA00022741"/>
    </source>
</evidence>
<evidence type="ECO:0000313" key="13">
    <source>
        <dbReference type="Proteomes" id="UP000612899"/>
    </source>
</evidence>
<dbReference type="InterPro" id="IPR029055">
    <property type="entry name" value="Ntn_hydrolases_N"/>
</dbReference>
<dbReference type="Gene3D" id="3.40.50.620">
    <property type="entry name" value="HUPs"/>
    <property type="match status" value="1"/>
</dbReference>
<evidence type="ECO:0000256" key="2">
    <source>
        <dbReference type="ARBA" id="ARBA00005752"/>
    </source>
</evidence>
<dbReference type="InterPro" id="IPR014729">
    <property type="entry name" value="Rossmann-like_a/b/a_fold"/>
</dbReference>
<feature type="binding site" evidence="9">
    <location>
        <position position="104"/>
    </location>
    <ligand>
        <name>L-glutamine</name>
        <dbReference type="ChEBI" id="CHEBI:58359"/>
    </ligand>
</feature>
<sequence length="637" mass="70753">MHAACLAASAQEPAACDLTSRVRLLDHRGPDDLQTACLPGGICFGFARLAIIDRAGSAQPLTYPASGPQAGRWTLVYNGELYNYRELREELGREHGAVFATDGDAEVFAAVLNFWGPEGLHRLRGMFAYAAWDSHEKVLHAGRDPFGIKPLYYQVTSGGVWLASEGKALPGTDDRLDIEALSYYLTMQYVPEPYTLDMSVRRLGAGSRLVWRPGAQMEVIRYNRPAFRPQPGLALEQATRRIRDALRDSVRAHLVADVPVGAFLSSGIDSAAVVAFAREHHSDLTVFSAGFDISGYSEIELAEQTARHLGVRLVPTVVTEQDVLRELPRIIWHLDDPVADPALVPLYFLARNASRQVKVVLSGEGADELFAGYRIYREPFALAPVRRLPPYLQSGLRRLSAAMPEGVRGKSYLNRATTPIEARYYGNARIFDDEQKAALIGHLGLPASHRALTAAAYAEAADLDDATTMQYVDLQTWLPGDILTKADRMTMAHSLELRVPFLDQHVFAAAACLPPELKLPPGRAVTKYALRQALRHVVPPFVVDRPKLGFPTPTAHWLRGELGEWTREIFDSSGAGELLNLDYARRLLAAHRRRDADHARRLWTLLTFCLWHAVFVENRFGESIPPRSQESLHLPTH</sequence>
<dbReference type="GO" id="GO:0005524">
    <property type="term" value="F:ATP binding"/>
    <property type="evidence" value="ECO:0007669"/>
    <property type="project" value="UniProtKB-KW"/>
</dbReference>
<feature type="site" description="Important for beta-aspartyl-AMP intermediate formation" evidence="10">
    <location>
        <position position="364"/>
    </location>
</feature>
<organism evidence="12 13">
    <name type="scientific">Rhizocola hellebori</name>
    <dbReference type="NCBI Taxonomy" id="1392758"/>
    <lineage>
        <taxon>Bacteria</taxon>
        <taxon>Bacillati</taxon>
        <taxon>Actinomycetota</taxon>
        <taxon>Actinomycetes</taxon>
        <taxon>Micromonosporales</taxon>
        <taxon>Micromonosporaceae</taxon>
        <taxon>Rhizocola</taxon>
    </lineage>
</organism>
<evidence type="ECO:0000256" key="6">
    <source>
        <dbReference type="ARBA" id="ARBA00022888"/>
    </source>
</evidence>
<dbReference type="PROSITE" id="PS51278">
    <property type="entry name" value="GATASE_TYPE_2"/>
    <property type="match status" value="1"/>
</dbReference>
<evidence type="ECO:0000256" key="1">
    <source>
        <dbReference type="ARBA" id="ARBA00005187"/>
    </source>
</evidence>
<dbReference type="SUPFAM" id="SSF56235">
    <property type="entry name" value="N-terminal nucleophile aminohydrolases (Ntn hydrolases)"/>
    <property type="match status" value="1"/>
</dbReference>
<proteinExistence type="inferred from homology"/>
<comment type="caution">
    <text evidence="12">The sequence shown here is derived from an EMBL/GenBank/DDBJ whole genome shotgun (WGS) entry which is preliminary data.</text>
</comment>
<dbReference type="EC" id="6.3.5.4" evidence="3"/>
<keyword evidence="7" id="KW-0315">Glutamine amidotransferase</keyword>
<evidence type="ECO:0000256" key="8">
    <source>
        <dbReference type="ARBA" id="ARBA00048741"/>
    </source>
</evidence>
<accession>A0A8J3Q683</accession>
<dbReference type="CDD" id="cd01991">
    <property type="entry name" value="Asn_synthase_B_C"/>
    <property type="match status" value="1"/>
</dbReference>
<keyword evidence="6" id="KW-0028">Amino-acid biosynthesis</keyword>
<dbReference type="GO" id="GO:0004066">
    <property type="term" value="F:asparagine synthase (glutamine-hydrolyzing) activity"/>
    <property type="evidence" value="ECO:0007669"/>
    <property type="project" value="UniProtKB-EC"/>
</dbReference>
<dbReference type="InterPro" id="IPR006426">
    <property type="entry name" value="Asn_synth_AEB"/>
</dbReference>
<dbReference type="InterPro" id="IPR033738">
    <property type="entry name" value="AsnB_N"/>
</dbReference>
<dbReference type="PANTHER" id="PTHR43284">
    <property type="entry name" value="ASPARAGINE SYNTHETASE (GLUTAMINE-HYDROLYZING)"/>
    <property type="match status" value="1"/>
</dbReference>
<evidence type="ECO:0000256" key="10">
    <source>
        <dbReference type="PIRSR" id="PIRSR001589-3"/>
    </source>
</evidence>
<gene>
    <name evidence="12" type="ORF">Rhe02_21090</name>
</gene>
<dbReference type="InterPro" id="IPR001962">
    <property type="entry name" value="Asn_synthase"/>
</dbReference>
<dbReference type="AlphaFoldDB" id="A0A8J3Q683"/>
<dbReference type="InterPro" id="IPR017932">
    <property type="entry name" value="GATase_2_dom"/>
</dbReference>
<dbReference type="EMBL" id="BONY01000010">
    <property type="protein sequence ID" value="GIH04042.1"/>
    <property type="molecule type" value="Genomic_DNA"/>
</dbReference>
<reference evidence="12" key="1">
    <citation type="submission" date="2021-01" db="EMBL/GenBank/DDBJ databases">
        <title>Whole genome shotgun sequence of Rhizocola hellebori NBRC 109834.</title>
        <authorList>
            <person name="Komaki H."/>
            <person name="Tamura T."/>
        </authorList>
    </citation>
    <scope>NUCLEOTIDE SEQUENCE</scope>
    <source>
        <strain evidence="12">NBRC 109834</strain>
    </source>
</reference>
<dbReference type="NCBIfam" id="TIGR01536">
    <property type="entry name" value="asn_synth_AEB"/>
    <property type="match status" value="1"/>
</dbReference>
<protein>
    <recommendedName>
        <fullName evidence="3">asparagine synthase (glutamine-hydrolyzing)</fullName>
        <ecNumber evidence="3">6.3.5.4</ecNumber>
    </recommendedName>
</protein>
<dbReference type="GO" id="GO:0006529">
    <property type="term" value="P:asparagine biosynthetic process"/>
    <property type="evidence" value="ECO:0007669"/>
    <property type="project" value="UniProtKB-KW"/>
</dbReference>
<comment type="catalytic activity">
    <reaction evidence="8">
        <text>L-aspartate + L-glutamine + ATP + H2O = L-asparagine + L-glutamate + AMP + diphosphate + H(+)</text>
        <dbReference type="Rhea" id="RHEA:12228"/>
        <dbReference type="ChEBI" id="CHEBI:15377"/>
        <dbReference type="ChEBI" id="CHEBI:15378"/>
        <dbReference type="ChEBI" id="CHEBI:29985"/>
        <dbReference type="ChEBI" id="CHEBI:29991"/>
        <dbReference type="ChEBI" id="CHEBI:30616"/>
        <dbReference type="ChEBI" id="CHEBI:33019"/>
        <dbReference type="ChEBI" id="CHEBI:58048"/>
        <dbReference type="ChEBI" id="CHEBI:58359"/>
        <dbReference type="ChEBI" id="CHEBI:456215"/>
        <dbReference type="EC" id="6.3.5.4"/>
    </reaction>
</comment>
<feature type="binding site" evidence="9">
    <location>
        <begin position="362"/>
        <end position="363"/>
    </location>
    <ligand>
        <name>ATP</name>
        <dbReference type="ChEBI" id="CHEBI:30616"/>
    </ligand>
</feature>
<comment type="similarity">
    <text evidence="2">Belongs to the asparagine synthetase family.</text>
</comment>
<dbReference type="CDD" id="cd00712">
    <property type="entry name" value="AsnB"/>
    <property type="match status" value="1"/>
</dbReference>
<dbReference type="Gene3D" id="3.60.20.10">
    <property type="entry name" value="Glutamine Phosphoribosylpyrophosphate, subunit 1, domain 1"/>
    <property type="match status" value="1"/>
</dbReference>
<keyword evidence="4 9" id="KW-0547">Nucleotide-binding</keyword>
<dbReference type="InterPro" id="IPR051786">
    <property type="entry name" value="ASN_synthetase/amidase"/>
</dbReference>
<keyword evidence="13" id="KW-1185">Reference proteome</keyword>
<dbReference type="GO" id="GO:0005829">
    <property type="term" value="C:cytosol"/>
    <property type="evidence" value="ECO:0007669"/>
    <property type="project" value="TreeGrafter"/>
</dbReference>
<dbReference type="Pfam" id="PF00733">
    <property type="entry name" value="Asn_synthase"/>
    <property type="match status" value="1"/>
</dbReference>
<dbReference type="PANTHER" id="PTHR43284:SF1">
    <property type="entry name" value="ASPARAGINE SYNTHETASE"/>
    <property type="match status" value="1"/>
</dbReference>
<evidence type="ECO:0000256" key="7">
    <source>
        <dbReference type="ARBA" id="ARBA00022962"/>
    </source>
</evidence>
<evidence type="ECO:0000259" key="11">
    <source>
        <dbReference type="PROSITE" id="PS51278"/>
    </source>
</evidence>
<dbReference type="PIRSF" id="PIRSF001589">
    <property type="entry name" value="Asn_synthetase_glu-h"/>
    <property type="match status" value="1"/>
</dbReference>
<dbReference type="Proteomes" id="UP000612899">
    <property type="component" value="Unassembled WGS sequence"/>
</dbReference>